<dbReference type="Gene3D" id="3.30.70.330">
    <property type="match status" value="1"/>
</dbReference>
<dbReference type="OrthoDB" id="6730379at2759"/>
<dbReference type="STRING" id="698492.A0A0E9N8X4"/>
<comment type="caution">
    <text evidence="6">The sequence shown here is derived from an EMBL/GenBank/DDBJ whole genome shotgun (WGS) entry which is preliminary data.</text>
</comment>
<dbReference type="SMART" id="SM00360">
    <property type="entry name" value="RRM"/>
    <property type="match status" value="1"/>
</dbReference>
<accession>A0A0E9N8X4</accession>
<dbReference type="InterPro" id="IPR035979">
    <property type="entry name" value="RBD_domain_sf"/>
</dbReference>
<evidence type="ECO:0000256" key="4">
    <source>
        <dbReference type="SAM" id="MobiDB-lite"/>
    </source>
</evidence>
<dbReference type="PANTHER" id="PTHR23236">
    <property type="entry name" value="EUKARYOTIC TRANSLATION INITIATION FACTOR 4B/4H"/>
    <property type="match status" value="1"/>
</dbReference>
<evidence type="ECO:0000313" key="7">
    <source>
        <dbReference type="Proteomes" id="UP000033140"/>
    </source>
</evidence>
<feature type="compositionally biased region" description="Polar residues" evidence="4">
    <location>
        <begin position="518"/>
        <end position="527"/>
    </location>
</feature>
<feature type="region of interest" description="Disordered" evidence="4">
    <location>
        <begin position="226"/>
        <end position="246"/>
    </location>
</feature>
<dbReference type="CDD" id="cd00590">
    <property type="entry name" value="RRM_SF"/>
    <property type="match status" value="1"/>
</dbReference>
<feature type="region of interest" description="Disordered" evidence="4">
    <location>
        <begin position="338"/>
        <end position="363"/>
    </location>
</feature>
<feature type="compositionally biased region" description="Basic and acidic residues" evidence="4">
    <location>
        <begin position="528"/>
        <end position="539"/>
    </location>
</feature>
<reference evidence="6 7" key="2">
    <citation type="journal article" date="2014" name="J. Gen. Appl. Microbiol.">
        <title>The early diverging ascomycetous budding yeast Saitoella complicata has three histone deacetylases belonging to the Clr6, Hos2, and Rpd3 lineages.</title>
        <authorList>
            <person name="Nishida H."/>
            <person name="Matsumoto T."/>
            <person name="Kondo S."/>
            <person name="Hamamoto M."/>
            <person name="Yoshikawa H."/>
        </authorList>
    </citation>
    <scope>NUCLEOTIDE SEQUENCE [LARGE SCALE GENOMIC DNA]</scope>
    <source>
        <strain evidence="6 7">NRRL Y-17804</strain>
    </source>
</reference>
<gene>
    <name evidence="6" type="ORF">G7K_0488-t1</name>
</gene>
<evidence type="ECO:0000256" key="1">
    <source>
        <dbReference type="ARBA" id="ARBA00022737"/>
    </source>
</evidence>
<dbReference type="GO" id="GO:0003723">
    <property type="term" value="F:RNA binding"/>
    <property type="evidence" value="ECO:0007669"/>
    <property type="project" value="UniProtKB-UniRule"/>
</dbReference>
<proteinExistence type="predicted"/>
<keyword evidence="7" id="KW-1185">Reference proteome</keyword>
<dbReference type="EMBL" id="BACD03000003">
    <property type="protein sequence ID" value="GAO46253.1"/>
    <property type="molecule type" value="Genomic_DNA"/>
</dbReference>
<feature type="compositionally biased region" description="Polar residues" evidence="4">
    <location>
        <begin position="340"/>
        <end position="351"/>
    </location>
</feature>
<reference evidence="6 7" key="3">
    <citation type="journal article" date="2015" name="Genome Announc.">
        <title>Draft Genome Sequence of the Archiascomycetous Yeast Saitoella complicata.</title>
        <authorList>
            <person name="Yamauchi K."/>
            <person name="Kondo S."/>
            <person name="Hamamoto M."/>
            <person name="Takahashi Y."/>
            <person name="Ogura Y."/>
            <person name="Hayashi T."/>
            <person name="Nishida H."/>
        </authorList>
    </citation>
    <scope>NUCLEOTIDE SEQUENCE [LARGE SCALE GENOMIC DNA]</scope>
    <source>
        <strain evidence="6 7">NRRL Y-17804</strain>
    </source>
</reference>
<dbReference type="Pfam" id="PF00076">
    <property type="entry name" value="RRM_1"/>
    <property type="match status" value="1"/>
</dbReference>
<dbReference type="PROSITE" id="PS50102">
    <property type="entry name" value="RRM"/>
    <property type="match status" value="1"/>
</dbReference>
<keyword evidence="1" id="KW-0677">Repeat</keyword>
<dbReference type="InterPro" id="IPR012677">
    <property type="entry name" value="Nucleotide-bd_a/b_plait_sf"/>
</dbReference>
<dbReference type="Proteomes" id="UP000033140">
    <property type="component" value="Unassembled WGS sequence"/>
</dbReference>
<dbReference type="AlphaFoldDB" id="A0A0E9N8X4"/>
<dbReference type="InterPro" id="IPR000504">
    <property type="entry name" value="RRM_dom"/>
</dbReference>
<feature type="region of interest" description="Disordered" evidence="4">
    <location>
        <begin position="518"/>
        <end position="539"/>
    </location>
</feature>
<evidence type="ECO:0000259" key="5">
    <source>
        <dbReference type="PROSITE" id="PS50102"/>
    </source>
</evidence>
<dbReference type="PANTHER" id="PTHR23236:SF119">
    <property type="entry name" value="NUCLEAR RNA-BINDING PROTEIN SART-3"/>
    <property type="match status" value="1"/>
</dbReference>
<organism evidence="6 7">
    <name type="scientific">Saitoella complicata (strain BCRC 22490 / CBS 7301 / JCM 7358 / NBRC 10748 / NRRL Y-17804)</name>
    <dbReference type="NCBI Taxonomy" id="698492"/>
    <lineage>
        <taxon>Eukaryota</taxon>
        <taxon>Fungi</taxon>
        <taxon>Dikarya</taxon>
        <taxon>Ascomycota</taxon>
        <taxon>Taphrinomycotina</taxon>
        <taxon>Taphrinomycotina incertae sedis</taxon>
        <taxon>Saitoella</taxon>
    </lineage>
</organism>
<evidence type="ECO:0000256" key="2">
    <source>
        <dbReference type="ARBA" id="ARBA00022884"/>
    </source>
</evidence>
<dbReference type="RefSeq" id="XP_019024245.1">
    <property type="nucleotide sequence ID" value="XM_019170805.1"/>
</dbReference>
<feature type="domain" description="RRM" evidence="5">
    <location>
        <begin position="413"/>
        <end position="491"/>
    </location>
</feature>
<protein>
    <recommendedName>
        <fullName evidence="5">RRM domain-containing protein</fullName>
    </recommendedName>
</protein>
<name>A0A0E9N8X4_SAICN</name>
<dbReference type="SUPFAM" id="SSF54928">
    <property type="entry name" value="RNA-binding domain, RBD"/>
    <property type="match status" value="1"/>
</dbReference>
<evidence type="ECO:0000313" key="6">
    <source>
        <dbReference type="EMBL" id="GAO46253.1"/>
    </source>
</evidence>
<sequence length="695" mass="77211">MDAMDIDPDGRKYLCPPPGFFEALADFPDYDDLPPKHKTVQHKAHKHLICLPQREELERNKLFAKHTKELEEFYAKLPEQWDPDTVEYAVSSGRPAESMCLLPSTKALLNTTISTNSSMDLSSIKAAICTLIPTNTPSDDKLSLNELTLRLGAVAVSLRSSMVEEYEALRFRQLEERNYLHKMLKEELGGMDRVPRMPAREVRDVGVGQQGVEQQPAVQRPAQGLRLDTTAPPSSIPLKRGISPSVANAPRIPPALRTENDHALSPVALHRHPLEFPGYACEHYRNYGSCRHREECVRALKIEKEERSMSPQYSYGDGPGMHLSRERNLREDYHSERFMQPNTGPTVTRNSIRPPREGDRSNYSVKPVVAPRATSPPGIKTPVVSPAANTVLANRLPAPAHNTGGESTQTSTRVLFVGNLPFETKETDLREHFGKAGAIQHVNIPKNKQSRGYTIYAFVYFETTEAVTRALSMHDLGDFWGRKLRLQYGRMKDIPNQGERAAAMAEGGAGGTAILNQSDPLPEVSTSHTDEEAHRQKPREGREVDLWSVFTRINIIADQCAVILPLVGAQVELFAQGKVPFASVIREAFNALPFPAMSHPVDYKGIGEFMTWVNLPTTYPLVQVVGMAMGPLLLAGKLSLQGASSVMASAHKLCCEIEEQGRVLPSVEEMRPRTIMGGAVEVKSYEKARDPRLNP</sequence>
<keyword evidence="2 3" id="KW-0694">RNA-binding</keyword>
<reference evidence="6 7" key="1">
    <citation type="journal article" date="2011" name="J. Gen. Appl. Microbiol.">
        <title>Draft genome sequencing of the enigmatic yeast Saitoella complicata.</title>
        <authorList>
            <person name="Nishida H."/>
            <person name="Hamamoto M."/>
            <person name="Sugiyama J."/>
        </authorList>
    </citation>
    <scope>NUCLEOTIDE SEQUENCE [LARGE SCALE GENOMIC DNA]</scope>
    <source>
        <strain evidence="6 7">NRRL Y-17804</strain>
    </source>
</reference>
<evidence type="ECO:0000256" key="3">
    <source>
        <dbReference type="PROSITE-ProRule" id="PRU00176"/>
    </source>
</evidence>